<keyword evidence="3" id="KW-1185">Reference proteome</keyword>
<dbReference type="AlphaFoldDB" id="A0A2I0VPK2"/>
<protein>
    <submittedName>
        <fullName evidence="2">Uncharacterized protein</fullName>
    </submittedName>
</protein>
<organism evidence="2 3">
    <name type="scientific">Dendrobium catenatum</name>
    <dbReference type="NCBI Taxonomy" id="906689"/>
    <lineage>
        <taxon>Eukaryota</taxon>
        <taxon>Viridiplantae</taxon>
        <taxon>Streptophyta</taxon>
        <taxon>Embryophyta</taxon>
        <taxon>Tracheophyta</taxon>
        <taxon>Spermatophyta</taxon>
        <taxon>Magnoliopsida</taxon>
        <taxon>Liliopsida</taxon>
        <taxon>Asparagales</taxon>
        <taxon>Orchidaceae</taxon>
        <taxon>Epidendroideae</taxon>
        <taxon>Malaxideae</taxon>
        <taxon>Dendrobiinae</taxon>
        <taxon>Dendrobium</taxon>
    </lineage>
</organism>
<evidence type="ECO:0000313" key="3">
    <source>
        <dbReference type="Proteomes" id="UP000233837"/>
    </source>
</evidence>
<name>A0A2I0VPK2_9ASPA</name>
<feature type="coiled-coil region" evidence="1">
    <location>
        <begin position="139"/>
        <end position="166"/>
    </location>
</feature>
<dbReference type="EMBL" id="KZ503352">
    <property type="protein sequence ID" value="PKU65344.1"/>
    <property type="molecule type" value="Genomic_DNA"/>
</dbReference>
<accession>A0A2I0VPK2</accession>
<evidence type="ECO:0000256" key="1">
    <source>
        <dbReference type="SAM" id="Coils"/>
    </source>
</evidence>
<evidence type="ECO:0000313" key="2">
    <source>
        <dbReference type="EMBL" id="PKU65344.1"/>
    </source>
</evidence>
<reference evidence="2 3" key="2">
    <citation type="journal article" date="2017" name="Nature">
        <title>The Apostasia genome and the evolution of orchids.</title>
        <authorList>
            <person name="Zhang G.Q."/>
            <person name="Liu K.W."/>
            <person name="Li Z."/>
            <person name="Lohaus R."/>
            <person name="Hsiao Y.Y."/>
            <person name="Niu S.C."/>
            <person name="Wang J.Y."/>
            <person name="Lin Y.C."/>
            <person name="Xu Q."/>
            <person name="Chen L.J."/>
            <person name="Yoshida K."/>
            <person name="Fujiwara S."/>
            <person name="Wang Z.W."/>
            <person name="Zhang Y.Q."/>
            <person name="Mitsuda N."/>
            <person name="Wang M."/>
            <person name="Liu G.H."/>
            <person name="Pecoraro L."/>
            <person name="Huang H.X."/>
            <person name="Xiao X.J."/>
            <person name="Lin M."/>
            <person name="Wu X.Y."/>
            <person name="Wu W.L."/>
            <person name="Chen Y.Y."/>
            <person name="Chang S.B."/>
            <person name="Sakamoto S."/>
            <person name="Ohme-Takagi M."/>
            <person name="Yagi M."/>
            <person name="Zeng S.J."/>
            <person name="Shen C.Y."/>
            <person name="Yeh C.M."/>
            <person name="Luo Y.B."/>
            <person name="Tsai W.C."/>
            <person name="Van de Peer Y."/>
            <person name="Liu Z.J."/>
        </authorList>
    </citation>
    <scope>NUCLEOTIDE SEQUENCE [LARGE SCALE GENOMIC DNA]</scope>
    <source>
        <tissue evidence="2">The whole plant</tissue>
    </source>
</reference>
<sequence>MVALGQEEGEGREGFVLVGGKEKADRMVRGPAGDVVGCRVRPWARVVGRGQRTITYYVLIYNLGFINSVMAEGCMDSHRRCLFKSSLALTSTILERIGSYSSLACVGILVVDDLNFHFERIMRLEALLGNKKGESNTESKQMSSVIKDLQLKLEIAQAELASEQEKGDLIANMLLVFNHTAFATILYTRFLGISLRLTLGLQPFSARVQTSTQARVNPINQSMPLCPIA</sequence>
<proteinExistence type="predicted"/>
<keyword evidence="1" id="KW-0175">Coiled coil</keyword>
<gene>
    <name evidence="2" type="ORF">MA16_Dca027563</name>
</gene>
<dbReference type="Proteomes" id="UP000233837">
    <property type="component" value="Unassembled WGS sequence"/>
</dbReference>
<reference evidence="2 3" key="1">
    <citation type="journal article" date="2016" name="Sci. Rep.">
        <title>The Dendrobium catenatum Lindl. genome sequence provides insights into polysaccharide synthase, floral development and adaptive evolution.</title>
        <authorList>
            <person name="Zhang G.Q."/>
            <person name="Xu Q."/>
            <person name="Bian C."/>
            <person name="Tsai W.C."/>
            <person name="Yeh C.M."/>
            <person name="Liu K.W."/>
            <person name="Yoshida K."/>
            <person name="Zhang L.S."/>
            <person name="Chang S.B."/>
            <person name="Chen F."/>
            <person name="Shi Y."/>
            <person name="Su Y.Y."/>
            <person name="Zhang Y.Q."/>
            <person name="Chen L.J."/>
            <person name="Yin Y."/>
            <person name="Lin M."/>
            <person name="Huang H."/>
            <person name="Deng H."/>
            <person name="Wang Z.W."/>
            <person name="Zhu S.L."/>
            <person name="Zhao X."/>
            <person name="Deng C."/>
            <person name="Niu S.C."/>
            <person name="Huang J."/>
            <person name="Wang M."/>
            <person name="Liu G.H."/>
            <person name="Yang H.J."/>
            <person name="Xiao X.J."/>
            <person name="Hsiao Y.Y."/>
            <person name="Wu W.L."/>
            <person name="Chen Y.Y."/>
            <person name="Mitsuda N."/>
            <person name="Ohme-Takagi M."/>
            <person name="Luo Y.B."/>
            <person name="Van de Peer Y."/>
            <person name="Liu Z.J."/>
        </authorList>
    </citation>
    <scope>NUCLEOTIDE SEQUENCE [LARGE SCALE GENOMIC DNA]</scope>
    <source>
        <tissue evidence="2">The whole plant</tissue>
    </source>
</reference>